<dbReference type="EMBL" id="CM022217">
    <property type="protein sequence ID" value="KAF7022228.1"/>
    <property type="molecule type" value="Genomic_DNA"/>
</dbReference>
<feature type="region of interest" description="Disordered" evidence="1">
    <location>
        <begin position="117"/>
        <end position="158"/>
    </location>
</feature>
<dbReference type="OrthoDB" id="673865at2759"/>
<organism evidence="3">
    <name type="scientific">Triticum aestivum</name>
    <name type="common">Wheat</name>
    <dbReference type="NCBI Taxonomy" id="4565"/>
    <lineage>
        <taxon>Eukaryota</taxon>
        <taxon>Viridiplantae</taxon>
        <taxon>Streptophyta</taxon>
        <taxon>Embryophyta</taxon>
        <taxon>Tracheophyta</taxon>
        <taxon>Spermatophyta</taxon>
        <taxon>Magnoliopsida</taxon>
        <taxon>Liliopsida</taxon>
        <taxon>Poales</taxon>
        <taxon>Poaceae</taxon>
        <taxon>BOP clade</taxon>
        <taxon>Pooideae</taxon>
        <taxon>Triticodae</taxon>
        <taxon>Triticeae</taxon>
        <taxon>Triticinae</taxon>
        <taxon>Triticum</taxon>
    </lineage>
</organism>
<comment type="caution">
    <text evidence="3">The sequence shown here is derived from an EMBL/GenBank/DDBJ whole genome shotgun (WGS) entry which is preliminary data.</text>
</comment>
<evidence type="ECO:0000259" key="2">
    <source>
        <dbReference type="Pfam" id="PF08387"/>
    </source>
</evidence>
<evidence type="ECO:0000256" key="1">
    <source>
        <dbReference type="SAM" id="MobiDB-lite"/>
    </source>
</evidence>
<dbReference type="AlphaFoldDB" id="A0A9R1F574"/>
<gene>
    <name evidence="3" type="ORF">CFC21_035039</name>
</gene>
<sequence>MGDDDVTHFSVFFEVFEAPLLEHLFIRLPDTRGGTAATGEGADIVLEYEITLDHLTFLKVVNFPGRRPELRLLRFVLRRAPVLELSSSWCSSPRKTWELRETMNTRTTSACSLRSSKSMCQRSARRGSGRSPASPCAGRGRTTAGALHTPSTTTMTRR</sequence>
<feature type="compositionally biased region" description="Polar residues" evidence="1">
    <location>
        <begin position="149"/>
        <end position="158"/>
    </location>
</feature>
<dbReference type="Proteomes" id="UP000815260">
    <property type="component" value="Chromosome 3A"/>
</dbReference>
<reference evidence="3" key="1">
    <citation type="journal article" date="2017" name="Gigascience">
        <title>The first near-complete assembly of the hexaploid bread wheat genome, Triticum aestivum.</title>
        <authorList>
            <person name="Zimin A.V."/>
            <person name="Puiu D."/>
            <person name="Hall R."/>
            <person name="Kingan S."/>
            <person name="Clavijo B.J."/>
            <person name="Salzberg S.L."/>
        </authorList>
    </citation>
    <scope>NUCLEOTIDE SEQUENCE</scope>
    <source>
        <tissue evidence="3">Leaf</tissue>
    </source>
</reference>
<evidence type="ECO:0000313" key="3">
    <source>
        <dbReference type="EMBL" id="KAF7022228.1"/>
    </source>
</evidence>
<accession>A0A9R1F574</accession>
<dbReference type="InterPro" id="IPR006566">
    <property type="entry name" value="FBD"/>
</dbReference>
<name>A0A9R1F574_WHEAT</name>
<proteinExistence type="predicted"/>
<dbReference type="Pfam" id="PF08387">
    <property type="entry name" value="FBD"/>
    <property type="match status" value="1"/>
</dbReference>
<protein>
    <recommendedName>
        <fullName evidence="2">FBD domain-containing protein</fullName>
    </recommendedName>
</protein>
<reference evidence="3" key="2">
    <citation type="submission" date="2020-03" db="EMBL/GenBank/DDBJ databases">
        <title>The second near-complete assembly of the hexaploid bread wheat (Triticum aestivum) genome.</title>
        <authorList>
            <person name="Zimin A.V."/>
            <person name="Puiu D."/>
            <person name="Shumante A."/>
            <person name="Alonge M."/>
            <person name="Salzberg S.L."/>
        </authorList>
    </citation>
    <scope>NUCLEOTIDE SEQUENCE</scope>
    <source>
        <tissue evidence="3">Leaf</tissue>
    </source>
</reference>
<feature type="domain" description="FBD" evidence="2">
    <location>
        <begin position="52"/>
        <end position="84"/>
    </location>
</feature>
<feature type="non-terminal residue" evidence="3">
    <location>
        <position position="158"/>
    </location>
</feature>